<dbReference type="Proteomes" id="UP000038204">
    <property type="component" value="Unassembled WGS sequence"/>
</dbReference>
<proteinExistence type="predicted"/>
<name>A0A0T9QT98_9GAMM</name>
<evidence type="ECO:0000313" key="2">
    <source>
        <dbReference type="EMBL" id="CNI27426.1"/>
    </source>
</evidence>
<evidence type="ECO:0000313" key="1">
    <source>
        <dbReference type="EMBL" id="AHK21967.1"/>
    </source>
</evidence>
<protein>
    <submittedName>
        <fullName evidence="2">Uncharacterized protein</fullName>
    </submittedName>
</protein>
<organism evidence="2 4">
    <name type="scientific">Yersinia similis</name>
    <dbReference type="NCBI Taxonomy" id="367190"/>
    <lineage>
        <taxon>Bacteria</taxon>
        <taxon>Pseudomonadati</taxon>
        <taxon>Pseudomonadota</taxon>
        <taxon>Gammaproteobacteria</taxon>
        <taxon>Enterobacterales</taxon>
        <taxon>Yersiniaceae</taxon>
        <taxon>Yersinia</taxon>
    </lineage>
</organism>
<gene>
    <name evidence="1" type="ORF">BF17_12950</name>
    <name evidence="2" type="ORF">ERS008667_02922</name>
</gene>
<dbReference type="EMBL" id="CQBK01000021">
    <property type="protein sequence ID" value="CNI27426.1"/>
    <property type="molecule type" value="Genomic_DNA"/>
</dbReference>
<evidence type="ECO:0000313" key="3">
    <source>
        <dbReference type="Proteomes" id="UP000019439"/>
    </source>
</evidence>
<reference evidence="1 3" key="1">
    <citation type="journal article" date="2014" name="Genome Announc.">
        <title>Genome Sequence of Yersinia similis Y228T, a Member of the Yersinia pseudotuberculosis Complex.</title>
        <authorList>
            <person name="Sprague L.D."/>
            <person name="Neubauer H."/>
        </authorList>
    </citation>
    <scope>NUCLEOTIDE SEQUENCE [LARGE SCALE GENOMIC DNA]</scope>
    <source>
        <strain evidence="1 3">228</strain>
    </source>
</reference>
<dbReference type="KEGG" id="ysi:BF17_12950"/>
<dbReference type="Proteomes" id="UP000019439">
    <property type="component" value="Chromosome"/>
</dbReference>
<keyword evidence="3" id="KW-1185">Reference proteome</keyword>
<dbReference type="AlphaFoldDB" id="A0A0T9QT98"/>
<dbReference type="EMBL" id="CP007230">
    <property type="protein sequence ID" value="AHK21967.1"/>
    <property type="molecule type" value="Genomic_DNA"/>
</dbReference>
<reference evidence="2 4" key="2">
    <citation type="submission" date="2015-03" db="EMBL/GenBank/DDBJ databases">
        <authorList>
            <person name="Murphy D."/>
        </authorList>
    </citation>
    <scope>NUCLEOTIDE SEQUENCE [LARGE SCALE GENOMIC DNA]</scope>
    <source>
        <strain evidence="2 4">Y233</strain>
    </source>
</reference>
<evidence type="ECO:0000313" key="4">
    <source>
        <dbReference type="Proteomes" id="UP000038204"/>
    </source>
</evidence>
<accession>A0A0T9QT98</accession>
<sequence length="120" mass="13719">MITADVGIIVTNFIRLIEVNGYLGKAISYRFFVQHSLNAVLRLLILKDNRASYFIYSGLFDKKGYWRNDVVVISLVTMTENFFIIDAYGEILCNTLVILIMDAVMQGDVMLCKENKALLR</sequence>